<dbReference type="Pfam" id="PF05107">
    <property type="entry name" value="Cas_Cas7"/>
    <property type="match status" value="1"/>
</dbReference>
<feature type="domain" description="HD Cas3-type" evidence="5">
    <location>
        <begin position="14"/>
        <end position="155"/>
    </location>
</feature>
<dbReference type="EMBL" id="JBHLWQ010000195">
    <property type="protein sequence ID" value="MFC0202552.1"/>
    <property type="molecule type" value="Genomic_DNA"/>
</dbReference>
<dbReference type="InterPro" id="IPR006483">
    <property type="entry name" value="CRISPR-assoc_Cas3_HD"/>
</dbReference>
<dbReference type="RefSeq" id="WP_265507904.1">
    <property type="nucleotide sequence ID" value="NZ_JAOTBE010000047.1"/>
</dbReference>
<keyword evidence="2" id="KW-0378">Hydrolase</keyword>
<dbReference type="Gene3D" id="1.10.3210.30">
    <property type="match status" value="1"/>
</dbReference>
<comment type="caution">
    <text evidence="6">The sequence shown here is derived from an EMBL/GenBank/DDBJ whole genome shotgun (WGS) entry which is preliminary data.</text>
</comment>
<proteinExistence type="predicted"/>
<feature type="compositionally biased region" description="Basic and acidic residues" evidence="4">
    <location>
        <begin position="230"/>
        <end position="247"/>
    </location>
</feature>
<name>A0ABV6CQ36_9RHOB</name>
<protein>
    <submittedName>
        <fullName evidence="6">Type I-C CRISPR-associated protein Cas7/Csd2</fullName>
    </submittedName>
</protein>
<evidence type="ECO:0000256" key="4">
    <source>
        <dbReference type="SAM" id="MobiDB-lite"/>
    </source>
</evidence>
<dbReference type="NCBIfam" id="TIGR02589">
    <property type="entry name" value="cas_Csd2"/>
    <property type="match status" value="1"/>
</dbReference>
<evidence type="ECO:0000256" key="1">
    <source>
        <dbReference type="ARBA" id="ARBA00022723"/>
    </source>
</evidence>
<dbReference type="NCBIfam" id="TIGR01595">
    <property type="entry name" value="cas_CT1132"/>
    <property type="match status" value="1"/>
</dbReference>
<evidence type="ECO:0000256" key="2">
    <source>
        <dbReference type="ARBA" id="ARBA00022801"/>
    </source>
</evidence>
<evidence type="ECO:0000313" key="6">
    <source>
        <dbReference type="EMBL" id="MFC0202552.1"/>
    </source>
</evidence>
<gene>
    <name evidence="6" type="primary">cas7c</name>
    <name evidence="6" type="ORF">ACFFIZ_20130</name>
</gene>
<keyword evidence="1" id="KW-0479">Metal-binding</keyword>
<dbReference type="Proteomes" id="UP001589795">
    <property type="component" value="Unassembled WGS sequence"/>
</dbReference>
<dbReference type="InterPro" id="IPR006482">
    <property type="entry name" value="Cas7_Csh2/Csh2"/>
</dbReference>
<sequence>MTEGPFAHSGSADDQGDWQTLADHLSETSRLAADRGRPIGLEQLASMAGAWHDFGKHDPAFQRRLKGDPANVDHSTAGAAVLLGRATGPGNLPRLDPETNHGLVTDVSLKRKIRNYVDLARSGESGHHIYVQEGAILNQKHRQAYVAVRPGDPKAEKDAKLNPRDDAEAKALRDWMCANFFDVRTFGAVMSTGINCGQVKGPVQMTFARSVEPVLPVEISITRMAATNEAEQKKRAEGSEEVDGRTDNRTMGRKHIVPYGLYVAHGFISAKFAERSGFTEADLDLLFEAMSNMFEHDRSAARGEMTTRKLIAFRHANALGNAPAHALFERVKIGRNVDGAFRDLSDPGLGNLGPARRFSDYMVEIDHEGLPKGVDILELL</sequence>
<organism evidence="6 7">
    <name type="scientific">Paracoccus rhizosphaerae</name>
    <dbReference type="NCBI Taxonomy" id="1133347"/>
    <lineage>
        <taxon>Bacteria</taxon>
        <taxon>Pseudomonadati</taxon>
        <taxon>Pseudomonadota</taxon>
        <taxon>Alphaproteobacteria</taxon>
        <taxon>Rhodobacterales</taxon>
        <taxon>Paracoccaceae</taxon>
        <taxon>Paracoccus</taxon>
    </lineage>
</organism>
<evidence type="ECO:0000256" key="3">
    <source>
        <dbReference type="ARBA" id="ARBA00023118"/>
    </source>
</evidence>
<dbReference type="InterPro" id="IPR038257">
    <property type="entry name" value="CRISPR-assoc_Cas3_HD_sf"/>
</dbReference>
<dbReference type="NCBIfam" id="TIGR01596">
    <property type="entry name" value="cas3_HD"/>
    <property type="match status" value="1"/>
</dbReference>
<feature type="region of interest" description="Disordered" evidence="4">
    <location>
        <begin position="228"/>
        <end position="247"/>
    </location>
</feature>
<evidence type="ECO:0000259" key="5">
    <source>
        <dbReference type="PROSITE" id="PS51643"/>
    </source>
</evidence>
<dbReference type="InterPro" id="IPR013418">
    <property type="entry name" value="CRISPR-assoc_prot_Cas7/Csd2"/>
</dbReference>
<dbReference type="CDD" id="cd09641">
    <property type="entry name" value="Cas3''_I"/>
    <property type="match status" value="1"/>
</dbReference>
<keyword evidence="7" id="KW-1185">Reference proteome</keyword>
<accession>A0ABV6CQ36</accession>
<evidence type="ECO:0000313" key="7">
    <source>
        <dbReference type="Proteomes" id="UP001589795"/>
    </source>
</evidence>
<keyword evidence="3" id="KW-0051">Antiviral defense</keyword>
<dbReference type="PROSITE" id="PS51643">
    <property type="entry name" value="HD_CAS3"/>
    <property type="match status" value="1"/>
</dbReference>
<reference evidence="6 7" key="1">
    <citation type="submission" date="2024-09" db="EMBL/GenBank/DDBJ databases">
        <authorList>
            <person name="Sun Q."/>
            <person name="Mori K."/>
        </authorList>
    </citation>
    <scope>NUCLEOTIDE SEQUENCE [LARGE SCALE GENOMIC DNA]</scope>
    <source>
        <strain evidence="6 7">CCM 7904</strain>
    </source>
</reference>